<protein>
    <submittedName>
        <fullName evidence="8">Amino acid adenylation domain-containing protein</fullName>
    </submittedName>
</protein>
<dbReference type="PROSITE" id="PS00012">
    <property type="entry name" value="PHOSPHOPANTETHEINE"/>
    <property type="match status" value="1"/>
</dbReference>
<keyword evidence="4" id="KW-0597">Phosphoprotein</keyword>
<dbReference type="InterPro" id="IPR009081">
    <property type="entry name" value="PP-bd_ACP"/>
</dbReference>
<comment type="cofactor">
    <cofactor evidence="1">
        <name>pantetheine 4'-phosphate</name>
        <dbReference type="ChEBI" id="CHEBI:47942"/>
    </cofactor>
</comment>
<dbReference type="FunFam" id="3.30.300.30:FF:000010">
    <property type="entry name" value="Enterobactin synthetase component F"/>
    <property type="match status" value="1"/>
</dbReference>
<dbReference type="Gene3D" id="3.40.50.12780">
    <property type="entry name" value="N-terminal domain of ligase-like"/>
    <property type="match status" value="1"/>
</dbReference>
<dbReference type="EMBL" id="SNVV01000026">
    <property type="protein sequence ID" value="TDN46696.1"/>
    <property type="molecule type" value="Genomic_DNA"/>
</dbReference>
<name>A0A4R6DNX1_9RHOO</name>
<dbReference type="PROSITE" id="PS00455">
    <property type="entry name" value="AMP_BINDING"/>
    <property type="match status" value="2"/>
</dbReference>
<evidence type="ECO:0000256" key="6">
    <source>
        <dbReference type="ARBA" id="ARBA00023098"/>
    </source>
</evidence>
<dbReference type="InterPro" id="IPR036736">
    <property type="entry name" value="ACP-like_sf"/>
</dbReference>
<feature type="domain" description="Carrier" evidence="7">
    <location>
        <begin position="1642"/>
        <end position="1717"/>
    </location>
</feature>
<dbReference type="InterPro" id="IPR025110">
    <property type="entry name" value="AMP-bd_C"/>
</dbReference>
<dbReference type="PANTHER" id="PTHR45527:SF1">
    <property type="entry name" value="FATTY ACID SYNTHASE"/>
    <property type="match status" value="1"/>
</dbReference>
<dbReference type="PANTHER" id="PTHR45527">
    <property type="entry name" value="NONRIBOSOMAL PEPTIDE SYNTHETASE"/>
    <property type="match status" value="1"/>
</dbReference>
<dbReference type="Proteomes" id="UP000295129">
    <property type="component" value="Unassembled WGS sequence"/>
</dbReference>
<dbReference type="CDD" id="cd05931">
    <property type="entry name" value="FAAL"/>
    <property type="match status" value="1"/>
</dbReference>
<dbReference type="Gene3D" id="3.30.300.30">
    <property type="match status" value="2"/>
</dbReference>
<evidence type="ECO:0000256" key="3">
    <source>
        <dbReference type="ARBA" id="ARBA00022450"/>
    </source>
</evidence>
<dbReference type="InterPro" id="IPR045851">
    <property type="entry name" value="AMP-bd_C_sf"/>
</dbReference>
<dbReference type="GO" id="GO:0008610">
    <property type="term" value="P:lipid biosynthetic process"/>
    <property type="evidence" value="ECO:0007669"/>
    <property type="project" value="InterPro"/>
</dbReference>
<dbReference type="GO" id="GO:0006631">
    <property type="term" value="P:fatty acid metabolic process"/>
    <property type="evidence" value="ECO:0007669"/>
    <property type="project" value="UniProtKB-KW"/>
</dbReference>
<dbReference type="Gene3D" id="3.40.50.980">
    <property type="match status" value="2"/>
</dbReference>
<dbReference type="GO" id="GO:0071766">
    <property type="term" value="P:Actinobacterium-type cell wall biogenesis"/>
    <property type="evidence" value="ECO:0007669"/>
    <property type="project" value="UniProtKB-ARBA"/>
</dbReference>
<keyword evidence="5" id="KW-0276">Fatty acid metabolism</keyword>
<dbReference type="GO" id="GO:0005829">
    <property type="term" value="C:cytosol"/>
    <property type="evidence" value="ECO:0007669"/>
    <property type="project" value="TreeGrafter"/>
</dbReference>
<comment type="similarity">
    <text evidence="2">Belongs to the ATP-dependent AMP-binding enzyme family.</text>
</comment>
<dbReference type="Pfam" id="PF00668">
    <property type="entry name" value="Condensation"/>
    <property type="match status" value="1"/>
</dbReference>
<dbReference type="Pfam" id="PF13193">
    <property type="entry name" value="AMP-binding_C"/>
    <property type="match status" value="1"/>
</dbReference>
<dbReference type="Pfam" id="PF00501">
    <property type="entry name" value="AMP-binding"/>
    <property type="match status" value="2"/>
</dbReference>
<evidence type="ECO:0000256" key="5">
    <source>
        <dbReference type="ARBA" id="ARBA00022832"/>
    </source>
</evidence>
<dbReference type="InterPro" id="IPR040097">
    <property type="entry name" value="FAAL/FAAC"/>
</dbReference>
<dbReference type="GO" id="GO:0043041">
    <property type="term" value="P:amino acid activation for nonribosomal peptide biosynthetic process"/>
    <property type="evidence" value="ECO:0007669"/>
    <property type="project" value="TreeGrafter"/>
</dbReference>
<dbReference type="SMART" id="SM00823">
    <property type="entry name" value="PKS_PP"/>
    <property type="match status" value="2"/>
</dbReference>
<dbReference type="GO" id="GO:0009366">
    <property type="term" value="C:enterobactin synthetase complex"/>
    <property type="evidence" value="ECO:0007669"/>
    <property type="project" value="TreeGrafter"/>
</dbReference>
<dbReference type="CDD" id="cd19531">
    <property type="entry name" value="LCL_NRPS-like"/>
    <property type="match status" value="1"/>
</dbReference>
<dbReference type="Pfam" id="PF00550">
    <property type="entry name" value="PP-binding"/>
    <property type="match status" value="2"/>
</dbReference>
<evidence type="ECO:0000256" key="1">
    <source>
        <dbReference type="ARBA" id="ARBA00001957"/>
    </source>
</evidence>
<dbReference type="GO" id="GO:0031177">
    <property type="term" value="F:phosphopantetheine binding"/>
    <property type="evidence" value="ECO:0007669"/>
    <property type="project" value="InterPro"/>
</dbReference>
<dbReference type="FunFam" id="1.10.1200.10:FF:000016">
    <property type="entry name" value="Non-ribosomal peptide synthase"/>
    <property type="match status" value="1"/>
</dbReference>
<evidence type="ECO:0000313" key="9">
    <source>
        <dbReference type="Proteomes" id="UP000295129"/>
    </source>
</evidence>
<dbReference type="GO" id="GO:0047527">
    <property type="term" value="F:2,3-dihydroxybenzoate-serine ligase activity"/>
    <property type="evidence" value="ECO:0007669"/>
    <property type="project" value="TreeGrafter"/>
</dbReference>
<dbReference type="PROSITE" id="PS50075">
    <property type="entry name" value="CARRIER"/>
    <property type="match status" value="2"/>
</dbReference>
<dbReference type="Gene3D" id="1.10.1200.10">
    <property type="entry name" value="ACP-like"/>
    <property type="match status" value="2"/>
</dbReference>
<dbReference type="InterPro" id="IPR020845">
    <property type="entry name" value="AMP-binding_CS"/>
</dbReference>
<gene>
    <name evidence="8" type="ORF">C7389_1263</name>
</gene>
<keyword evidence="9" id="KW-1185">Reference proteome</keyword>
<dbReference type="Gene3D" id="2.30.38.10">
    <property type="entry name" value="Luciferase, Domain 3"/>
    <property type="match status" value="1"/>
</dbReference>
<dbReference type="InterPro" id="IPR010071">
    <property type="entry name" value="AA_adenyl_dom"/>
</dbReference>
<comment type="caution">
    <text evidence="8">The sequence shown here is derived from an EMBL/GenBank/DDBJ whole genome shotgun (WGS) entry which is preliminary data.</text>
</comment>
<dbReference type="FunFam" id="3.40.50.12780:FF:000013">
    <property type="entry name" value="Long-chain-fatty-acid--AMP ligase FadD32"/>
    <property type="match status" value="1"/>
</dbReference>
<dbReference type="SUPFAM" id="SSF47336">
    <property type="entry name" value="ACP-like"/>
    <property type="match status" value="2"/>
</dbReference>
<dbReference type="GO" id="GO:0009239">
    <property type="term" value="P:enterobactin biosynthetic process"/>
    <property type="evidence" value="ECO:0007669"/>
    <property type="project" value="TreeGrafter"/>
</dbReference>
<dbReference type="InterPro" id="IPR023213">
    <property type="entry name" value="CAT-like_dom_sf"/>
</dbReference>
<dbReference type="OrthoDB" id="5480912at2"/>
<dbReference type="CDD" id="cd05930">
    <property type="entry name" value="A_NRPS"/>
    <property type="match status" value="1"/>
</dbReference>
<dbReference type="SUPFAM" id="SSF56801">
    <property type="entry name" value="Acetyl-CoA synthetase-like"/>
    <property type="match status" value="2"/>
</dbReference>
<dbReference type="SUPFAM" id="SSF52777">
    <property type="entry name" value="CoA-dependent acyltransferases"/>
    <property type="match status" value="2"/>
</dbReference>
<reference evidence="8 9" key="1">
    <citation type="submission" date="2019-03" db="EMBL/GenBank/DDBJ databases">
        <title>Genomic Encyclopedia of Type Strains, Phase IV (KMG-IV): sequencing the most valuable type-strain genomes for metagenomic binning, comparative biology and taxonomic classification.</title>
        <authorList>
            <person name="Goeker M."/>
        </authorList>
    </citation>
    <scope>NUCLEOTIDE SEQUENCE [LARGE SCALE GENOMIC DNA]</scope>
    <source>
        <strain evidence="8 9">DSM 12121</strain>
    </source>
</reference>
<dbReference type="InterPro" id="IPR001242">
    <property type="entry name" value="Condensation_dom"/>
</dbReference>
<dbReference type="NCBIfam" id="TIGR01733">
    <property type="entry name" value="AA-adenyl-dom"/>
    <property type="match status" value="1"/>
</dbReference>
<evidence type="ECO:0000256" key="4">
    <source>
        <dbReference type="ARBA" id="ARBA00022553"/>
    </source>
</evidence>
<sequence length="1750" mass="188377">MNSACPSPASPPDFVSCLRQLAEERADDVGLVIVTEQDGQPLDTPITYAALDRRVRALAAALQARFPTGERALLLLDNDDHYVVAFFACLYAGLVAVPVFPPESSRPQHLARLAGIALDAQARCILSTAAMLRMMEAAMPGLGKMVPLAVDAVEPEWAERWRDCRPQGDDLAFLQYTSGSTSAPKGVMVSHANLMANERAIETGFSISAADVVVSWLPLYHDMGLIGGLLQPIHRGIRLVLMTPRFFLERPLRWLEAISRHRGTVSGGPDFAYRLCLERITEQQAAALDLSSWQVAFSGAEPVRHDTLEAFVQRFAAAGFSAGALYPCYGLAEATLFVTCGRRGSGMSASTFLADELGQRRAVGGSGGRTLVACGSTVAGHAVSIRDPETLAELAEGCIGEIWAGGPSICRGYWNKPEESAATFIAEAGENWLRTGDLGFMHQGQLHIAGRVKDLIIVRGHNLYPQDIERTVEAEVDAVRKGRVAAFAVEGPEGEGIGLAAEVPRSLQKLVAADALVDMLSQVVGEAFGEALSVVVLLNPGALPKTSSGKLQRRACRQGWLEGTLDAYAVHAFGRMQRGGAESGRPAKQALAREAGDEIAAALAAIWAQALKRPGTDFGDASHFFASGGNSLAAVRVAAAVEAKWQIDFPPRTLFEHPRLQDCVAELQRRLAGPRHAGEALPLAPLTQRGGLLQPSYAQERQWFLWRLDPESTAYHIHCALRLRGALDVARLQAALDQLVLRHESLRTGVRPGADGLPALQLRERAGLPLAQVDLGSRADAEAEAAEALAEFETCPFDLTEGPLARALLIRLGETEHLLALAMHHIVTDGASMQILLDELTAAYAAAGPLPPLPVQYADYAAWQRRRLDGGLRERQLAYWRQQLGEVHPVLALPTDHPRPALARYRAATLQLALPPELPAALKRRAEASDASLFMVLLAGFAAVLARYSGEQDIRIGVPMASRSRSELAGVVGLFVNTVVLRAEAAPQRALEELLLQLREAALGAQANQDLPLEQVVEALQPGRSLGHSPLFQVAFNHLQQDVRSLQSLPGLDATLEHRPGHAAQFELVLEAREGSEGTLSLALCYAAELFEADTMARFGCDYLAVLETLAQRPQCRLGEVALSAAAPSTWGINAHRHGEPQPVHRMFEFHARTRPQALALHCAGESLSYAALNRRANRLAHRLIALGVGPERRVGVALQRSPEMIVGLLAVLKAGGAYLPLDADQPAERLAHILADGGVDLLLTHDAFPHALPAMRRLLLDEAAEAGMPEHDPAVELHADSLAYVIHTSGSTGLPKGAANRHGALHNCMAWMQESYSLTAADVVLHKAPFGFDVSAWEIFWPLSAGAQLVLAQPGEQRDPARLAALIRAHRITTVNFVPAMLQAVLEHGDIAACASLRRILCGGEAMSAELQRAFAAGLPAARLYNLYGPTETAIHVMHWSCRDDGATPVPIGRPISDTQAYVLDAGLAEVPPGAVGELYLGGASLGRGYLGRPGLTAERFIADPCGRAGGRLYRTGDLVRWNREGQLEYLGRIDHQVKIRGFRVELGEVEAQLLAQPEVREAVVVARPGPGGARLAAYVSLHQGCAVEAEALRERLAPMLPDYMLPSALMLLPALPLNANGKVDRQALPAIELASRPGSAPQGPLAEAVAAIWAELLQLPQVGGDDNFFDLGGHSLLLIRMQRLLAERLRADLPVVELFQFPTVNALARRLARGNETAPTAAADTSVERASRKREALLRRRLSAEEIN</sequence>
<dbReference type="FunFam" id="3.40.50.12780:FF:000012">
    <property type="entry name" value="Non-ribosomal peptide synthetase"/>
    <property type="match status" value="1"/>
</dbReference>
<evidence type="ECO:0000313" key="8">
    <source>
        <dbReference type="EMBL" id="TDN46696.1"/>
    </source>
</evidence>
<organism evidence="8 9">
    <name type="scientific">Azoarcus indigens</name>
    <dbReference type="NCBI Taxonomy" id="29545"/>
    <lineage>
        <taxon>Bacteria</taxon>
        <taxon>Pseudomonadati</taxon>
        <taxon>Pseudomonadota</taxon>
        <taxon>Betaproteobacteria</taxon>
        <taxon>Rhodocyclales</taxon>
        <taxon>Zoogloeaceae</taxon>
        <taxon>Azoarcus</taxon>
    </lineage>
</organism>
<dbReference type="GO" id="GO:0072330">
    <property type="term" value="P:monocarboxylic acid biosynthetic process"/>
    <property type="evidence" value="ECO:0007669"/>
    <property type="project" value="UniProtKB-ARBA"/>
</dbReference>
<feature type="domain" description="Carrier" evidence="7">
    <location>
        <begin position="594"/>
        <end position="671"/>
    </location>
</feature>
<proteinExistence type="inferred from homology"/>
<evidence type="ECO:0000259" key="7">
    <source>
        <dbReference type="PROSITE" id="PS50075"/>
    </source>
</evidence>
<dbReference type="RefSeq" id="WP_133594662.1">
    <property type="nucleotide sequence ID" value="NZ_SNVV01000026.1"/>
</dbReference>
<dbReference type="FunFam" id="3.40.50.980:FF:000002">
    <property type="entry name" value="Enterobactin synthetase component F"/>
    <property type="match status" value="1"/>
</dbReference>
<dbReference type="FunFam" id="3.40.50.980:FF:000001">
    <property type="entry name" value="Non-ribosomal peptide synthetase"/>
    <property type="match status" value="1"/>
</dbReference>
<dbReference type="FunFam" id="2.30.38.10:FF:000001">
    <property type="entry name" value="Non-ribosomal peptide synthetase PvdI"/>
    <property type="match status" value="1"/>
</dbReference>
<dbReference type="InterPro" id="IPR006162">
    <property type="entry name" value="Ppantetheine_attach_site"/>
</dbReference>
<accession>A0A4R6DNX1</accession>
<keyword evidence="6" id="KW-0443">Lipid metabolism</keyword>
<dbReference type="InterPro" id="IPR000873">
    <property type="entry name" value="AMP-dep_synth/lig_dom"/>
</dbReference>
<keyword evidence="3" id="KW-0596">Phosphopantetheine</keyword>
<evidence type="ECO:0000256" key="2">
    <source>
        <dbReference type="ARBA" id="ARBA00006432"/>
    </source>
</evidence>
<dbReference type="Gene3D" id="3.30.559.30">
    <property type="entry name" value="Nonribosomal peptide synthetase, condensation domain"/>
    <property type="match status" value="1"/>
</dbReference>
<dbReference type="InterPro" id="IPR020806">
    <property type="entry name" value="PKS_PP-bd"/>
</dbReference>
<dbReference type="InterPro" id="IPR042099">
    <property type="entry name" value="ANL_N_sf"/>
</dbReference>
<dbReference type="Gene3D" id="3.30.559.10">
    <property type="entry name" value="Chloramphenicol acetyltransferase-like domain"/>
    <property type="match status" value="1"/>
</dbReference>